<dbReference type="InParanoid" id="A0A061ETN6"/>
<keyword evidence="2" id="KW-1185">Reference proteome</keyword>
<name>A0A061ETN6_THECC</name>
<sequence length="79" mass="8700">MSPVPRMALSSSTWMVRLLENQVPATVGGALHDHTGRILGVLAINIGIEELNYAKILCHKKRVSFSSYPPNVQTPMRSL</sequence>
<dbReference type="EMBL" id="CM001883">
    <property type="protein sequence ID" value="EOY08028.1"/>
    <property type="molecule type" value="Genomic_DNA"/>
</dbReference>
<protein>
    <submittedName>
        <fullName evidence="1">Uncharacterized protein</fullName>
    </submittedName>
</protein>
<gene>
    <name evidence="1" type="ORF">TCM_022351</name>
</gene>
<reference evidence="1 2" key="1">
    <citation type="journal article" date="2013" name="Genome Biol.">
        <title>The genome sequence of the most widely cultivated cacao type and its use to identify candidate genes regulating pod color.</title>
        <authorList>
            <person name="Motamayor J.C."/>
            <person name="Mockaitis K."/>
            <person name="Schmutz J."/>
            <person name="Haiminen N."/>
            <person name="Iii D.L."/>
            <person name="Cornejo O."/>
            <person name="Findley S.D."/>
            <person name="Zheng P."/>
            <person name="Utro F."/>
            <person name="Royaert S."/>
            <person name="Saski C."/>
            <person name="Jenkins J."/>
            <person name="Podicheti R."/>
            <person name="Zhao M."/>
            <person name="Scheffler B.E."/>
            <person name="Stack J.C."/>
            <person name="Feltus F.A."/>
            <person name="Mustiga G.M."/>
            <person name="Amores F."/>
            <person name="Phillips W."/>
            <person name="Marelli J.P."/>
            <person name="May G.D."/>
            <person name="Shapiro H."/>
            <person name="Ma J."/>
            <person name="Bustamante C.D."/>
            <person name="Schnell R.J."/>
            <person name="Main D."/>
            <person name="Gilbert D."/>
            <person name="Parida L."/>
            <person name="Kuhn D.N."/>
        </authorList>
    </citation>
    <scope>NUCLEOTIDE SEQUENCE [LARGE SCALE GENOMIC DNA]</scope>
    <source>
        <strain evidence="2">cv. Matina 1-6</strain>
    </source>
</reference>
<evidence type="ECO:0000313" key="1">
    <source>
        <dbReference type="EMBL" id="EOY08028.1"/>
    </source>
</evidence>
<accession>A0A061ETN6</accession>
<dbReference type="Gramene" id="EOY08028">
    <property type="protein sequence ID" value="EOY08028"/>
    <property type="gene ID" value="TCM_022351"/>
</dbReference>
<dbReference type="HOGENOM" id="CLU_2610854_0_0_1"/>
<proteinExistence type="predicted"/>
<dbReference type="AlphaFoldDB" id="A0A061ETN6"/>
<organism evidence="1 2">
    <name type="scientific">Theobroma cacao</name>
    <name type="common">Cacao</name>
    <name type="synonym">Cocoa</name>
    <dbReference type="NCBI Taxonomy" id="3641"/>
    <lineage>
        <taxon>Eukaryota</taxon>
        <taxon>Viridiplantae</taxon>
        <taxon>Streptophyta</taxon>
        <taxon>Embryophyta</taxon>
        <taxon>Tracheophyta</taxon>
        <taxon>Spermatophyta</taxon>
        <taxon>Magnoliopsida</taxon>
        <taxon>eudicotyledons</taxon>
        <taxon>Gunneridae</taxon>
        <taxon>Pentapetalae</taxon>
        <taxon>rosids</taxon>
        <taxon>malvids</taxon>
        <taxon>Malvales</taxon>
        <taxon>Malvaceae</taxon>
        <taxon>Byttnerioideae</taxon>
        <taxon>Theobroma</taxon>
    </lineage>
</organism>
<dbReference type="Proteomes" id="UP000026915">
    <property type="component" value="Chromosome 5"/>
</dbReference>
<evidence type="ECO:0000313" key="2">
    <source>
        <dbReference type="Proteomes" id="UP000026915"/>
    </source>
</evidence>